<evidence type="ECO:0000256" key="10">
    <source>
        <dbReference type="ARBA" id="ARBA00023136"/>
    </source>
</evidence>
<keyword evidence="10 13" id="KW-0472">Membrane</keyword>
<evidence type="ECO:0000256" key="13">
    <source>
        <dbReference type="SAM" id="Phobius"/>
    </source>
</evidence>
<evidence type="ECO:0000256" key="2">
    <source>
        <dbReference type="ARBA" id="ARBA00004308"/>
    </source>
</evidence>
<name>A0A0F9LUD4_9ZZZZ</name>
<keyword evidence="8 13" id="KW-1133">Transmembrane helix</keyword>
<reference evidence="14" key="1">
    <citation type="journal article" date="2015" name="Nature">
        <title>Complex archaea that bridge the gap between prokaryotes and eukaryotes.</title>
        <authorList>
            <person name="Spang A."/>
            <person name="Saw J.H."/>
            <person name="Jorgensen S.L."/>
            <person name="Zaremba-Niedzwiedzka K."/>
            <person name="Martijn J."/>
            <person name="Lind A.E."/>
            <person name="van Eijk R."/>
            <person name="Schleper C."/>
            <person name="Guy L."/>
            <person name="Ettema T.J."/>
        </authorList>
    </citation>
    <scope>NUCLEOTIDE SEQUENCE</scope>
</reference>
<evidence type="ECO:0000313" key="14">
    <source>
        <dbReference type="EMBL" id="KKM90716.1"/>
    </source>
</evidence>
<keyword evidence="6 13" id="KW-0812">Transmembrane</keyword>
<feature type="transmembrane region" description="Helical" evidence="13">
    <location>
        <begin position="39"/>
        <end position="62"/>
    </location>
</feature>
<keyword evidence="9" id="KW-0406">Ion transport</keyword>
<evidence type="ECO:0000256" key="12">
    <source>
        <dbReference type="SAM" id="Coils"/>
    </source>
</evidence>
<gene>
    <name evidence="14" type="ORF">LCGC14_1235810</name>
</gene>
<dbReference type="Pfam" id="PF00430">
    <property type="entry name" value="ATP-synt_B"/>
    <property type="match status" value="1"/>
</dbReference>
<dbReference type="EMBL" id="LAZR01006637">
    <property type="protein sequence ID" value="KKM90716.1"/>
    <property type="molecule type" value="Genomic_DNA"/>
</dbReference>
<protein>
    <submittedName>
        <fullName evidence="14">Uncharacterized protein</fullName>
    </submittedName>
</protein>
<dbReference type="GO" id="GO:0012505">
    <property type="term" value="C:endomembrane system"/>
    <property type="evidence" value="ECO:0007669"/>
    <property type="project" value="UniProtKB-SubCell"/>
</dbReference>
<organism evidence="14">
    <name type="scientific">marine sediment metagenome</name>
    <dbReference type="NCBI Taxonomy" id="412755"/>
    <lineage>
        <taxon>unclassified sequences</taxon>
        <taxon>metagenomes</taxon>
        <taxon>ecological metagenomes</taxon>
    </lineage>
</organism>
<dbReference type="GO" id="GO:0046961">
    <property type="term" value="F:proton-transporting ATPase activity, rotational mechanism"/>
    <property type="evidence" value="ECO:0007669"/>
    <property type="project" value="TreeGrafter"/>
</dbReference>
<evidence type="ECO:0000256" key="1">
    <source>
        <dbReference type="ARBA" id="ARBA00004167"/>
    </source>
</evidence>
<evidence type="ECO:0000256" key="6">
    <source>
        <dbReference type="ARBA" id="ARBA00022692"/>
    </source>
</evidence>
<comment type="caution">
    <text evidence="14">The sequence shown here is derived from an EMBL/GenBank/DDBJ whole genome shotgun (WGS) entry which is preliminary data.</text>
</comment>
<evidence type="ECO:0000256" key="11">
    <source>
        <dbReference type="ARBA" id="ARBA00025198"/>
    </source>
</evidence>
<evidence type="ECO:0000256" key="7">
    <source>
        <dbReference type="ARBA" id="ARBA00022781"/>
    </source>
</evidence>
<dbReference type="NCBIfam" id="NF009989">
    <property type="entry name" value="PRK13455.1"/>
    <property type="match status" value="1"/>
</dbReference>
<dbReference type="InterPro" id="IPR050059">
    <property type="entry name" value="ATP_synthase_B_chain"/>
</dbReference>
<proteinExistence type="inferred from homology"/>
<keyword evidence="4" id="KW-0813">Transport</keyword>
<dbReference type="GO" id="GO:0015986">
    <property type="term" value="P:proton motive force-driven ATP synthesis"/>
    <property type="evidence" value="ECO:0007669"/>
    <property type="project" value="InterPro"/>
</dbReference>
<evidence type="ECO:0000256" key="4">
    <source>
        <dbReference type="ARBA" id="ARBA00022448"/>
    </source>
</evidence>
<accession>A0A0F9LUD4</accession>
<sequence>MTKSMRLTLSTLLAGLAASPALAATGPFFSLRNTDFIVLLAFLLFIGILIYFKVPTLLIGMLDKRADGIKTELEEARALREEAQTLLASYERKHKEVQDQADRIVSSAKEDARLAAEQARADMAKSLDRRMAAAKDQISSAEAAAVKEVRDQAVTIAVAAARDVIAKQMTAAQGNKLIDDGIAQVEAKLH</sequence>
<evidence type="ECO:0000256" key="9">
    <source>
        <dbReference type="ARBA" id="ARBA00023065"/>
    </source>
</evidence>
<keyword evidence="5" id="KW-0138">CF(0)</keyword>
<comment type="similarity">
    <text evidence="3">Belongs to the ATPase B chain family.</text>
</comment>
<dbReference type="CDD" id="cd06503">
    <property type="entry name" value="ATP-synt_Fo_b"/>
    <property type="match status" value="1"/>
</dbReference>
<dbReference type="GO" id="GO:0045259">
    <property type="term" value="C:proton-transporting ATP synthase complex"/>
    <property type="evidence" value="ECO:0007669"/>
    <property type="project" value="UniProtKB-KW"/>
</dbReference>
<dbReference type="PANTHER" id="PTHR33445">
    <property type="entry name" value="ATP SYNTHASE SUBUNIT B', CHLOROPLASTIC"/>
    <property type="match status" value="1"/>
</dbReference>
<comment type="subcellular location">
    <subcellularLocation>
        <location evidence="2">Endomembrane system</location>
    </subcellularLocation>
    <subcellularLocation>
        <location evidence="1">Membrane</location>
        <topology evidence="1">Single-pass membrane protein</topology>
    </subcellularLocation>
</comment>
<dbReference type="AlphaFoldDB" id="A0A0F9LUD4"/>
<evidence type="ECO:0000256" key="8">
    <source>
        <dbReference type="ARBA" id="ARBA00022989"/>
    </source>
</evidence>
<comment type="function">
    <text evidence="11">F(1)F(0) ATP synthase produces ATP from ADP in the presence of a proton or sodium gradient. F-type ATPases consist of two structural domains, F(1) containing the extramembraneous catalytic core and F(0) containing the membrane proton channel, linked together by a central stalk and a peripheral stalk. During catalysis, ATP synthesis in the catalytic domain of F(1) is coupled via a rotary mechanism of the central stalk subunits to proton translocation.</text>
</comment>
<feature type="coiled-coil region" evidence="12">
    <location>
        <begin position="66"/>
        <end position="100"/>
    </location>
</feature>
<dbReference type="PANTHER" id="PTHR33445:SF1">
    <property type="entry name" value="ATP SYNTHASE SUBUNIT B"/>
    <property type="match status" value="1"/>
</dbReference>
<evidence type="ECO:0000256" key="5">
    <source>
        <dbReference type="ARBA" id="ARBA00022547"/>
    </source>
</evidence>
<keyword evidence="12" id="KW-0175">Coiled coil</keyword>
<evidence type="ECO:0000256" key="3">
    <source>
        <dbReference type="ARBA" id="ARBA00005513"/>
    </source>
</evidence>
<keyword evidence="7" id="KW-0375">Hydrogen ion transport</keyword>
<dbReference type="HAMAP" id="MF_01398">
    <property type="entry name" value="ATP_synth_b_bprime"/>
    <property type="match status" value="1"/>
</dbReference>
<dbReference type="InterPro" id="IPR002146">
    <property type="entry name" value="ATP_synth_b/b'su_bac/chlpt"/>
</dbReference>